<dbReference type="EMBL" id="CP003539">
    <property type="protein sequence ID" value="AFX98557.1"/>
    <property type="molecule type" value="Genomic_DNA"/>
</dbReference>
<name>K7YM33_9PROT</name>
<protein>
    <submittedName>
        <fullName evidence="1">Uncharacterized protein</fullName>
    </submittedName>
</protein>
<dbReference type="STRING" id="1193729.A1OE_362"/>
<dbReference type="Proteomes" id="UP000010077">
    <property type="component" value="Chromosome"/>
</dbReference>
<dbReference type="HOGENOM" id="CLU_3041475_0_0_5"/>
<evidence type="ECO:0000313" key="1">
    <source>
        <dbReference type="EMBL" id="AFX98557.1"/>
    </source>
</evidence>
<sequence length="54" mass="6485">MSRFIVCRLYCSTFESDEFRLELNKMIKFVIIIYNPQISSLKLIKLAYKTSYLI</sequence>
<reference evidence="1 2" key="1">
    <citation type="journal article" date="2012" name="Proc. Natl. Acad. Sci. U.S.A.">
        <title>Genome streamlining and chemical defense in a coral reef symbiosis.</title>
        <authorList>
            <person name="Kwan J.C."/>
            <person name="Donia M.S."/>
            <person name="Han A.W."/>
            <person name="Hirose E."/>
            <person name="Haygood M.G."/>
            <person name="Schmidt E.W."/>
        </authorList>
    </citation>
    <scope>NUCLEOTIDE SEQUENCE [LARGE SCALE GENOMIC DNA]</scope>
    <source>
        <strain evidence="1 2">L2</strain>
    </source>
</reference>
<proteinExistence type="predicted"/>
<dbReference type="AlphaFoldDB" id="K7YM33"/>
<accession>K7YM33</accession>
<evidence type="ECO:0000313" key="2">
    <source>
        <dbReference type="Proteomes" id="UP000010077"/>
    </source>
</evidence>
<dbReference type="KEGG" id="thal:A1OE_362"/>
<gene>
    <name evidence="1" type="ORF">A1OE_362</name>
</gene>
<keyword evidence="2" id="KW-1185">Reference proteome</keyword>
<organism evidence="1 2">
    <name type="scientific">Candidatus Endolissoclinum faulkneri L2</name>
    <dbReference type="NCBI Taxonomy" id="1193729"/>
    <lineage>
        <taxon>Bacteria</taxon>
        <taxon>Pseudomonadati</taxon>
        <taxon>Pseudomonadota</taxon>
        <taxon>Alphaproteobacteria</taxon>
        <taxon>Rhodospirillales</taxon>
        <taxon>Rhodospirillaceae</taxon>
        <taxon>Candidatus Endolissoclinum</taxon>
    </lineage>
</organism>